<keyword evidence="3" id="KW-0804">Transcription</keyword>
<dbReference type="RefSeq" id="WP_013164663.1">
    <property type="nucleotide sequence ID" value="NC_014216.1"/>
</dbReference>
<dbReference type="KEGG" id="dak:DaAHT2_2489"/>
<accession>D6Z0C0</accession>
<reference evidence="6" key="1">
    <citation type="submission" date="2010-02" db="EMBL/GenBank/DDBJ databases">
        <title>Complete sequence of Desulfurivibrio alkaliphilus AHT2.</title>
        <authorList>
            <consortium name="US DOE Joint Genome Institute"/>
            <person name="Pitluck S."/>
            <person name="Chertkov O."/>
            <person name="Detter J.C."/>
            <person name="Han C."/>
            <person name="Tapia R."/>
            <person name="Larimer F."/>
            <person name="Land M."/>
            <person name="Hauser L."/>
            <person name="Kyrpides N."/>
            <person name="Mikhailova N."/>
            <person name="Sorokin D.Y."/>
            <person name="Muyzer G."/>
            <person name="Woyke T."/>
        </authorList>
    </citation>
    <scope>NUCLEOTIDE SEQUENCE [LARGE SCALE GENOMIC DNA]</scope>
    <source>
        <strain evidence="6">DSM 19089 / UNIQEM U267 / AHT2</strain>
    </source>
</reference>
<evidence type="ECO:0000256" key="1">
    <source>
        <dbReference type="ARBA" id="ARBA00023015"/>
    </source>
</evidence>
<dbReference type="SUPFAM" id="SSF46785">
    <property type="entry name" value="Winged helix' DNA-binding domain"/>
    <property type="match status" value="1"/>
</dbReference>
<dbReference type="InterPro" id="IPR011991">
    <property type="entry name" value="ArsR-like_HTH"/>
</dbReference>
<dbReference type="InParanoid" id="D6Z0C0"/>
<dbReference type="AlphaFoldDB" id="D6Z0C0"/>
<dbReference type="InterPro" id="IPR036388">
    <property type="entry name" value="WH-like_DNA-bd_sf"/>
</dbReference>
<feature type="domain" description="HTH marR-type" evidence="4">
    <location>
        <begin position="35"/>
        <end position="169"/>
    </location>
</feature>
<keyword evidence="2" id="KW-0238">DNA-binding</keyword>
<protein>
    <submittedName>
        <fullName evidence="5">Transcriptional regulator, MarR family</fullName>
    </submittedName>
</protein>
<dbReference type="Proteomes" id="UP000001508">
    <property type="component" value="Chromosome"/>
</dbReference>
<evidence type="ECO:0000256" key="2">
    <source>
        <dbReference type="ARBA" id="ARBA00023125"/>
    </source>
</evidence>
<dbReference type="InterPro" id="IPR036390">
    <property type="entry name" value="WH_DNA-bd_sf"/>
</dbReference>
<proteinExistence type="predicted"/>
<dbReference type="SMART" id="SM00347">
    <property type="entry name" value="HTH_MARR"/>
    <property type="match status" value="1"/>
</dbReference>
<dbReference type="Gene3D" id="1.10.10.10">
    <property type="entry name" value="Winged helix-like DNA-binding domain superfamily/Winged helix DNA-binding domain"/>
    <property type="match status" value="1"/>
</dbReference>
<evidence type="ECO:0000313" key="6">
    <source>
        <dbReference type="Proteomes" id="UP000001508"/>
    </source>
</evidence>
<dbReference type="Pfam" id="PF01047">
    <property type="entry name" value="MarR"/>
    <property type="match status" value="1"/>
</dbReference>
<evidence type="ECO:0000256" key="3">
    <source>
        <dbReference type="ARBA" id="ARBA00023163"/>
    </source>
</evidence>
<name>D6Z0C0_DESAT</name>
<dbReference type="EMBL" id="CP001940">
    <property type="protein sequence ID" value="ADH87153.1"/>
    <property type="molecule type" value="Genomic_DNA"/>
</dbReference>
<gene>
    <name evidence="5" type="ordered locus">DaAHT2_2489</name>
</gene>
<keyword evidence="6" id="KW-1185">Reference proteome</keyword>
<dbReference type="PRINTS" id="PR00598">
    <property type="entry name" value="HTHMARR"/>
</dbReference>
<dbReference type="eggNOG" id="COG1846">
    <property type="taxonomic scope" value="Bacteria"/>
</dbReference>
<evidence type="ECO:0000259" key="4">
    <source>
        <dbReference type="PROSITE" id="PS50995"/>
    </source>
</evidence>
<evidence type="ECO:0000313" key="5">
    <source>
        <dbReference type="EMBL" id="ADH87153.1"/>
    </source>
</evidence>
<dbReference type="PROSITE" id="PS50995">
    <property type="entry name" value="HTH_MARR_2"/>
    <property type="match status" value="1"/>
</dbReference>
<dbReference type="InterPro" id="IPR000835">
    <property type="entry name" value="HTH_MarR-typ"/>
</dbReference>
<dbReference type="GO" id="GO:0003700">
    <property type="term" value="F:DNA-binding transcription factor activity"/>
    <property type="evidence" value="ECO:0007669"/>
    <property type="project" value="InterPro"/>
</dbReference>
<dbReference type="OrthoDB" id="9806864at2"/>
<organism evidence="5 6">
    <name type="scientific">Desulfurivibrio alkaliphilus (strain DSM 19089 / UNIQEM U267 / AHT2)</name>
    <dbReference type="NCBI Taxonomy" id="589865"/>
    <lineage>
        <taxon>Bacteria</taxon>
        <taxon>Pseudomonadati</taxon>
        <taxon>Thermodesulfobacteriota</taxon>
        <taxon>Desulfobulbia</taxon>
        <taxon>Desulfobulbales</taxon>
        <taxon>Desulfobulbaceae</taxon>
        <taxon>Desulfurivibrio</taxon>
    </lineage>
</organism>
<sequence length="186" mass="20279">MAMTQSFAIAAEAGGDMGGPAATETDDNFQREARVRKVLSDLRVVFRAIQSYSKMVERQCQVSATMLWVLREIAAAGELKISEVARILSIHQSTASNLLDKLERRGLVRRQRGGRQEDQRVVLVTLTSTGLDLLDQAGTLHHGPLTEALDRLAAEDLVLLNQSLDKLVQAIPAGKLDPGLVPPITE</sequence>
<dbReference type="STRING" id="589865.DaAHT2_2489"/>
<dbReference type="PANTHER" id="PTHR42756:SF1">
    <property type="entry name" value="TRANSCRIPTIONAL REPRESSOR OF EMRAB OPERON"/>
    <property type="match status" value="1"/>
</dbReference>
<keyword evidence="1" id="KW-0805">Transcription regulation</keyword>
<dbReference type="CDD" id="cd00090">
    <property type="entry name" value="HTH_ARSR"/>
    <property type="match status" value="1"/>
</dbReference>
<dbReference type="GO" id="GO:0003677">
    <property type="term" value="F:DNA binding"/>
    <property type="evidence" value="ECO:0007669"/>
    <property type="project" value="UniProtKB-KW"/>
</dbReference>
<dbReference type="PANTHER" id="PTHR42756">
    <property type="entry name" value="TRANSCRIPTIONAL REGULATOR, MARR"/>
    <property type="match status" value="1"/>
</dbReference>
<dbReference type="HOGENOM" id="CLU_083287_27_7_7"/>